<dbReference type="InterPro" id="IPR047581">
    <property type="entry name" value="EcSI_cupin"/>
</dbReference>
<dbReference type="Proteomes" id="UP000234240">
    <property type="component" value="Unassembled WGS sequence"/>
</dbReference>
<evidence type="ECO:0000256" key="6">
    <source>
        <dbReference type="ARBA" id="ARBA00044907"/>
    </source>
</evidence>
<evidence type="ECO:0000256" key="7">
    <source>
        <dbReference type="ARBA" id="ARBA00044951"/>
    </source>
</evidence>
<dbReference type="OrthoDB" id="27002at2"/>
<dbReference type="CDD" id="cd20309">
    <property type="entry name" value="cupin_EcSI"/>
    <property type="match status" value="1"/>
</dbReference>
<name>A0A2N5EA98_9GAMM</name>
<dbReference type="SUPFAM" id="SSF51182">
    <property type="entry name" value="RmlC-like cupins"/>
    <property type="match status" value="1"/>
</dbReference>
<evidence type="ECO:0000313" key="9">
    <source>
        <dbReference type="EMBL" id="PLR38844.1"/>
    </source>
</evidence>
<evidence type="ECO:0000256" key="4">
    <source>
        <dbReference type="ARBA" id="ARBA00023235"/>
    </source>
</evidence>
<dbReference type="RefSeq" id="WP_101815784.1">
    <property type="nucleotide sequence ID" value="NZ_PJZF01000005.1"/>
</dbReference>
<keyword evidence="5" id="KW-0119">Carbohydrate metabolism</keyword>
<dbReference type="AlphaFoldDB" id="A0A2N5EA98"/>
<reference evidence="9 10" key="1">
    <citation type="submission" date="2017-12" db="EMBL/GenBank/DDBJ databases">
        <title>Characterization of six clinical isolates of Enterochimera gen. nov., a novel genus of the Yersiniaciae family and the three species Enterochimera arupensis sp. nov., Enterochimera coloradensis sp. nov, and Enterochimera californica sp. nov.</title>
        <authorList>
            <person name="Rossi A."/>
            <person name="Fisher M."/>
        </authorList>
    </citation>
    <scope>NUCLEOTIDE SEQUENCE [LARGE SCALE GENOMIC DNA]</scope>
    <source>
        <strain evidence="10">2015-Iso6</strain>
    </source>
</reference>
<dbReference type="EC" id="5.3.1.15" evidence="8"/>
<comment type="catalytic activity">
    <reaction evidence="6">
        <text>D-lyxose = D-xylulose</text>
        <dbReference type="Rhea" id="RHEA:14201"/>
        <dbReference type="ChEBI" id="CHEBI:16789"/>
        <dbReference type="ChEBI" id="CHEBI:17140"/>
        <dbReference type="EC" id="5.3.1.15"/>
    </reaction>
</comment>
<evidence type="ECO:0000256" key="5">
    <source>
        <dbReference type="ARBA" id="ARBA00023277"/>
    </source>
</evidence>
<keyword evidence="3" id="KW-0464">Manganese</keyword>
<dbReference type="InterPro" id="IPR014710">
    <property type="entry name" value="RmlC-like_jellyroll"/>
</dbReference>
<dbReference type="GO" id="GO:0047828">
    <property type="term" value="F:D-lyxose ketol-isomerase activity"/>
    <property type="evidence" value="ECO:0007669"/>
    <property type="project" value="UniProtKB-EC"/>
</dbReference>
<comment type="similarity">
    <text evidence="7">Belongs to the D-lyxose ketol-isomerase family.</text>
</comment>
<dbReference type="InterPro" id="IPR010864">
    <property type="entry name" value="D-lyxose_isomer"/>
</dbReference>
<keyword evidence="4 9" id="KW-0413">Isomerase</keyword>
<gene>
    <name evidence="9" type="ORF">CYR55_07765</name>
</gene>
<keyword evidence="2" id="KW-0479">Metal-binding</keyword>
<organism evidence="9 10">
    <name type="scientific">Chimaeribacter californicus</name>
    <dbReference type="NCBI Taxonomy" id="2060067"/>
    <lineage>
        <taxon>Bacteria</taxon>
        <taxon>Pseudomonadati</taxon>
        <taxon>Pseudomonadota</taxon>
        <taxon>Gammaproteobacteria</taxon>
        <taxon>Enterobacterales</taxon>
        <taxon>Yersiniaceae</taxon>
        <taxon>Chimaeribacter</taxon>
    </lineage>
</organism>
<evidence type="ECO:0000256" key="3">
    <source>
        <dbReference type="ARBA" id="ARBA00023211"/>
    </source>
</evidence>
<evidence type="ECO:0000256" key="2">
    <source>
        <dbReference type="ARBA" id="ARBA00022723"/>
    </source>
</evidence>
<sequence>MARSQVNQILHETRQFFARQDLHLPPFAHFSPEAWAQQPQEAWQEVFDLGLGWDVTCFGSTDFYQRGLTLFTLRNGSPSGQPYAKCYAEKVMHCREGQVTPMHFHWRKREDIINRSGGNLIIELYNADDPAGTTIDTPPGLANTPVEVVTDGYRQTLPPGSRIRLSPGESVTLPPGMYHSFWGEEGFGDVLVGEVSMTNDDQHDNCFLTPLARFTALEEDEPPRWLLCTEYRRGLDPA</sequence>
<dbReference type="Pfam" id="PF07385">
    <property type="entry name" value="Lyx_isomer"/>
    <property type="match status" value="1"/>
</dbReference>
<comment type="cofactor">
    <cofactor evidence="1">
        <name>Mn(2+)</name>
        <dbReference type="ChEBI" id="CHEBI:29035"/>
    </cofactor>
</comment>
<evidence type="ECO:0000256" key="8">
    <source>
        <dbReference type="ARBA" id="ARBA00044972"/>
    </source>
</evidence>
<dbReference type="GO" id="GO:0046872">
    <property type="term" value="F:metal ion binding"/>
    <property type="evidence" value="ECO:0007669"/>
    <property type="project" value="UniProtKB-KW"/>
</dbReference>
<protein>
    <recommendedName>
        <fullName evidence="8">D-lyxose ketol-isomerase</fullName>
        <ecNumber evidence="8">5.3.1.15</ecNumber>
    </recommendedName>
</protein>
<dbReference type="Gene3D" id="2.60.120.10">
    <property type="entry name" value="Jelly Rolls"/>
    <property type="match status" value="1"/>
</dbReference>
<dbReference type="InterPro" id="IPR011051">
    <property type="entry name" value="RmlC_Cupin_sf"/>
</dbReference>
<comment type="caution">
    <text evidence="9">The sequence shown here is derived from an EMBL/GenBank/DDBJ whole genome shotgun (WGS) entry which is preliminary data.</text>
</comment>
<accession>A0A2N5EA98</accession>
<evidence type="ECO:0000256" key="1">
    <source>
        <dbReference type="ARBA" id="ARBA00001936"/>
    </source>
</evidence>
<proteinExistence type="inferred from homology"/>
<keyword evidence="10" id="KW-1185">Reference proteome</keyword>
<dbReference type="EMBL" id="PJZF01000005">
    <property type="protein sequence ID" value="PLR38844.1"/>
    <property type="molecule type" value="Genomic_DNA"/>
</dbReference>
<evidence type="ECO:0000313" key="10">
    <source>
        <dbReference type="Proteomes" id="UP000234240"/>
    </source>
</evidence>